<protein>
    <recommendedName>
        <fullName evidence="2">GLTSCR protein conserved domain-containing protein</fullName>
    </recommendedName>
</protein>
<gene>
    <name evidence="3" type="ORF">L201_005991</name>
</gene>
<feature type="compositionally biased region" description="Polar residues" evidence="1">
    <location>
        <begin position="623"/>
        <end position="673"/>
    </location>
</feature>
<feature type="compositionally biased region" description="Low complexity" evidence="1">
    <location>
        <begin position="506"/>
        <end position="521"/>
    </location>
</feature>
<feature type="domain" description="GLTSCR protein conserved" evidence="2">
    <location>
        <begin position="177"/>
        <end position="280"/>
    </location>
</feature>
<feature type="compositionally biased region" description="Low complexity" evidence="1">
    <location>
        <begin position="451"/>
        <end position="464"/>
    </location>
</feature>
<feature type="compositionally biased region" description="Low complexity" evidence="1">
    <location>
        <begin position="387"/>
        <end position="409"/>
    </location>
</feature>
<dbReference type="InterPro" id="IPR015671">
    <property type="entry name" value="GSCR1_dom"/>
</dbReference>
<feature type="region of interest" description="Disordered" evidence="1">
    <location>
        <begin position="623"/>
        <end position="690"/>
    </location>
</feature>
<feature type="compositionally biased region" description="Low complexity" evidence="1">
    <location>
        <begin position="1"/>
        <end position="41"/>
    </location>
</feature>
<evidence type="ECO:0000313" key="3">
    <source>
        <dbReference type="EMBL" id="WWC91050.1"/>
    </source>
</evidence>
<organism evidence="3 4">
    <name type="scientific">Kwoniella dendrophila CBS 6074</name>
    <dbReference type="NCBI Taxonomy" id="1295534"/>
    <lineage>
        <taxon>Eukaryota</taxon>
        <taxon>Fungi</taxon>
        <taxon>Dikarya</taxon>
        <taxon>Basidiomycota</taxon>
        <taxon>Agaricomycotina</taxon>
        <taxon>Tremellomycetes</taxon>
        <taxon>Tremellales</taxon>
        <taxon>Cryptococcaceae</taxon>
        <taxon>Kwoniella</taxon>
    </lineage>
</organism>
<evidence type="ECO:0000259" key="2">
    <source>
        <dbReference type="Pfam" id="PF15249"/>
    </source>
</evidence>
<feature type="compositionally biased region" description="Polar residues" evidence="1">
    <location>
        <begin position="438"/>
        <end position="450"/>
    </location>
</feature>
<sequence length="690" mass="75505">MSIPSQPISAISISNSSGDINQSSNQNALTSTTTTTTATSNGDTNEKEIEDNDNVIQVKKELSLPPPPLTPAVATAATIPQHGTTNTNKNRQNSPKKERLVTSDSVVGGNVTKPFPGQVNAIAGPSSPPKPIPKPLNQWENELNNKKRKWNLMGYNEEEIELLEEECTNLHLALLLDQTSTLYPEPIPKKFNTYEDVVDNLLPWHVWQIHDEELEGQNQSKQQEIYEIKQAEELVNRIKNVKNRFGKIRRKEADHPSNLPTLISIYQQSNQIDKEEISNLQGILKPLNHEWTIIENEFRRIENEKRKKEEERIRLIEFEKKKLEDEKNKKIQLAELDKKRIKEEEEEKEKKRKFIIEQETIKRITEQKRLQQLQQEEENQKRLLILQQQRQQQQTNSSTQPTQPTQPSTNLSASIPTSIQPSAHPTTTTQANIPTTTSAPLNPQLSAITPQTFPQSATSSASPSTGHPERGRPRGRPRGRGRGGITRPSIPNTTDQANGHINQSTANPASSSNSSPAASSNFGQSATNPLGLPSTTPIAGQPLTNRGPVNLTISISLIPQLVALGLLIIPTTPTTPKTAASIVKTLDDKKSVILTVHLGLCTKNQLVALARLLNINTNKLPTPAPAQSANGASPQQPSSATPNPASSVPSAATLAPGTTVQATQNGTSPNQTKDPIIPGQGNGGTSTGAK</sequence>
<feature type="region of interest" description="Disordered" evidence="1">
    <location>
        <begin position="1"/>
        <end position="132"/>
    </location>
</feature>
<feature type="compositionally biased region" description="Polar residues" evidence="1">
    <location>
        <begin position="81"/>
        <end position="93"/>
    </location>
</feature>
<evidence type="ECO:0000256" key="1">
    <source>
        <dbReference type="SAM" id="MobiDB-lite"/>
    </source>
</evidence>
<dbReference type="Pfam" id="PF15249">
    <property type="entry name" value="GLTSCR1"/>
    <property type="match status" value="1"/>
</dbReference>
<name>A0AAX4K2K1_9TREE</name>
<reference evidence="3 4" key="1">
    <citation type="submission" date="2024-01" db="EMBL/GenBank/DDBJ databases">
        <title>Comparative genomics of Cryptococcus and Kwoniella reveals pathogenesis evolution and contrasting modes of karyotype evolution via chromosome fusion or intercentromeric recombination.</title>
        <authorList>
            <person name="Coelho M.A."/>
            <person name="David-Palma M."/>
            <person name="Shea T."/>
            <person name="Bowers K."/>
            <person name="McGinley-Smith S."/>
            <person name="Mohammad A.W."/>
            <person name="Gnirke A."/>
            <person name="Yurkov A.M."/>
            <person name="Nowrousian M."/>
            <person name="Sun S."/>
            <person name="Cuomo C.A."/>
            <person name="Heitman J."/>
        </authorList>
    </citation>
    <scope>NUCLEOTIDE SEQUENCE [LARGE SCALE GENOMIC DNA]</scope>
    <source>
        <strain evidence="3 4">CBS 6074</strain>
    </source>
</reference>
<feature type="compositionally biased region" description="Polar residues" evidence="1">
    <location>
        <begin position="489"/>
        <end position="505"/>
    </location>
</feature>
<feature type="compositionally biased region" description="Gly residues" evidence="1">
    <location>
        <begin position="680"/>
        <end position="690"/>
    </location>
</feature>
<proteinExistence type="predicted"/>
<dbReference type="Proteomes" id="UP001355207">
    <property type="component" value="Chromosome 8"/>
</dbReference>
<accession>A0AAX4K2K1</accession>
<dbReference type="AlphaFoldDB" id="A0AAX4K2K1"/>
<dbReference type="RefSeq" id="XP_066077813.1">
    <property type="nucleotide sequence ID" value="XM_066221716.1"/>
</dbReference>
<dbReference type="EMBL" id="CP144105">
    <property type="protein sequence ID" value="WWC91050.1"/>
    <property type="molecule type" value="Genomic_DNA"/>
</dbReference>
<feature type="compositionally biased region" description="Low complexity" evidence="1">
    <location>
        <begin position="71"/>
        <end position="80"/>
    </location>
</feature>
<feature type="compositionally biased region" description="Low complexity" evidence="1">
    <location>
        <begin position="426"/>
        <end position="437"/>
    </location>
</feature>
<feature type="region of interest" description="Disordered" evidence="1">
    <location>
        <begin position="387"/>
        <end position="541"/>
    </location>
</feature>
<feature type="compositionally biased region" description="Polar residues" evidence="1">
    <location>
        <begin position="522"/>
        <end position="541"/>
    </location>
</feature>
<dbReference type="GeneID" id="91096661"/>
<feature type="compositionally biased region" description="Polar residues" evidence="1">
    <location>
        <begin position="410"/>
        <end position="425"/>
    </location>
</feature>
<keyword evidence="4" id="KW-1185">Reference proteome</keyword>
<evidence type="ECO:0000313" key="4">
    <source>
        <dbReference type="Proteomes" id="UP001355207"/>
    </source>
</evidence>